<dbReference type="Gene3D" id="6.10.250.690">
    <property type="match status" value="1"/>
</dbReference>
<accession>G0G9T9</accession>
<evidence type="ECO:0000256" key="3">
    <source>
        <dbReference type="ARBA" id="ARBA00023015"/>
    </source>
</evidence>
<keyword evidence="4 7" id="KW-0238">DNA-binding</keyword>
<evidence type="ECO:0000259" key="9">
    <source>
        <dbReference type="PROSITE" id="PS51755"/>
    </source>
</evidence>
<evidence type="ECO:0000313" key="11">
    <source>
        <dbReference type="Proteomes" id="UP000007254"/>
    </source>
</evidence>
<dbReference type="Gene3D" id="1.10.10.10">
    <property type="entry name" value="Winged helix-like DNA-binding domain superfamily/Winged helix DNA-binding domain"/>
    <property type="match status" value="1"/>
</dbReference>
<dbReference type="EMBL" id="CP002903">
    <property type="protein sequence ID" value="AEJ60839.1"/>
    <property type="molecule type" value="Genomic_DNA"/>
</dbReference>
<dbReference type="OrthoDB" id="341603at2"/>
<dbReference type="InterPro" id="IPR016032">
    <property type="entry name" value="Sig_transdc_resp-reg_C-effctor"/>
</dbReference>
<dbReference type="SUPFAM" id="SSF46894">
    <property type="entry name" value="C-terminal effector domain of the bipartite response regulators"/>
    <property type="match status" value="1"/>
</dbReference>
<evidence type="ECO:0000256" key="4">
    <source>
        <dbReference type="ARBA" id="ARBA00023125"/>
    </source>
</evidence>
<dbReference type="PROSITE" id="PS50110">
    <property type="entry name" value="RESPONSE_REGULATORY"/>
    <property type="match status" value="1"/>
</dbReference>
<dbReference type="STRING" id="869211.Spith_0559"/>
<feature type="domain" description="Response regulatory" evidence="8">
    <location>
        <begin position="2"/>
        <end position="118"/>
    </location>
</feature>
<dbReference type="CDD" id="cd00383">
    <property type="entry name" value="trans_reg_C"/>
    <property type="match status" value="1"/>
</dbReference>
<dbReference type="RefSeq" id="WP_014624223.1">
    <property type="nucleotide sequence ID" value="NC_017583.1"/>
</dbReference>
<dbReference type="GO" id="GO:0000156">
    <property type="term" value="F:phosphorelay response regulator activity"/>
    <property type="evidence" value="ECO:0007669"/>
    <property type="project" value="TreeGrafter"/>
</dbReference>
<keyword evidence="3" id="KW-0805">Transcription regulation</keyword>
<evidence type="ECO:0000259" key="8">
    <source>
        <dbReference type="PROSITE" id="PS50110"/>
    </source>
</evidence>
<dbReference type="GO" id="GO:0006355">
    <property type="term" value="P:regulation of DNA-templated transcription"/>
    <property type="evidence" value="ECO:0007669"/>
    <property type="project" value="InterPro"/>
</dbReference>
<name>G0G9T9_WINT7</name>
<dbReference type="HOGENOM" id="CLU_000445_30_4_12"/>
<feature type="domain" description="OmpR/PhoB-type" evidence="9">
    <location>
        <begin position="129"/>
        <end position="225"/>
    </location>
</feature>
<dbReference type="SUPFAM" id="SSF52172">
    <property type="entry name" value="CheY-like"/>
    <property type="match status" value="1"/>
</dbReference>
<dbReference type="KEGG" id="stq:Spith_0559"/>
<evidence type="ECO:0000256" key="5">
    <source>
        <dbReference type="ARBA" id="ARBA00023163"/>
    </source>
</evidence>
<keyword evidence="5" id="KW-0804">Transcription</keyword>
<dbReference type="AlphaFoldDB" id="G0G9T9"/>
<dbReference type="PROSITE" id="PS51755">
    <property type="entry name" value="OMPR_PHOB"/>
    <property type="match status" value="1"/>
</dbReference>
<dbReference type="FunFam" id="3.40.50.2300:FF:000001">
    <property type="entry name" value="DNA-binding response regulator PhoB"/>
    <property type="match status" value="1"/>
</dbReference>
<dbReference type="PANTHER" id="PTHR48111:SF40">
    <property type="entry name" value="PHOSPHATE REGULON TRANSCRIPTIONAL REGULATORY PROTEIN PHOB"/>
    <property type="match status" value="1"/>
</dbReference>
<protein>
    <submittedName>
        <fullName evidence="10">Two component transcriptional regulator, winged helix family</fullName>
    </submittedName>
</protein>
<keyword evidence="11" id="KW-1185">Reference proteome</keyword>
<dbReference type="Gene3D" id="3.40.50.2300">
    <property type="match status" value="1"/>
</dbReference>
<dbReference type="SMART" id="SM00448">
    <property type="entry name" value="REC"/>
    <property type="match status" value="1"/>
</dbReference>
<reference evidence="10 11" key="1">
    <citation type="submission" date="2011-06" db="EMBL/GenBank/DDBJ databases">
        <title>The complete genome of Spirochaeta thermophila DSM 6578.</title>
        <authorList>
            <consortium name="US DOE Joint Genome Institute (JGI-PGF)"/>
            <person name="Lucas S."/>
            <person name="Lapidus A."/>
            <person name="Bruce D."/>
            <person name="Goodwin L."/>
            <person name="Pitluck S."/>
            <person name="Peters L."/>
            <person name="Kyrpides N."/>
            <person name="Mavromatis K."/>
            <person name="Ivanova N."/>
            <person name="Mikailova N."/>
            <person name="Pagani I."/>
            <person name="Chertkov O."/>
            <person name="Detter J.C."/>
            <person name="Tapia R."/>
            <person name="Han C."/>
            <person name="Land M."/>
            <person name="Hauser L."/>
            <person name="Markowitz V."/>
            <person name="Cheng J.-F."/>
            <person name="Hugenholtz P."/>
            <person name="Woyke T."/>
            <person name="Wu D."/>
            <person name="Spring S."/>
            <person name="Merkhoffer B."/>
            <person name="Schneider S."/>
            <person name="Klenk H.-P."/>
            <person name="Eisen J.A."/>
        </authorList>
    </citation>
    <scope>NUCLEOTIDE SEQUENCE [LARGE SCALE GENOMIC DNA]</scope>
    <source>
        <strain evidence="11">ATCC 700085 / DSM 6578 / Z-1203</strain>
    </source>
</reference>
<dbReference type="Pfam" id="PF00072">
    <property type="entry name" value="Response_reg"/>
    <property type="match status" value="1"/>
</dbReference>
<feature type="DNA-binding region" description="OmpR/PhoB-type" evidence="7">
    <location>
        <begin position="129"/>
        <end position="225"/>
    </location>
</feature>
<dbReference type="InterPro" id="IPR001867">
    <property type="entry name" value="OmpR/PhoB-type_DNA-bd"/>
</dbReference>
<dbReference type="GO" id="GO:0032993">
    <property type="term" value="C:protein-DNA complex"/>
    <property type="evidence" value="ECO:0007669"/>
    <property type="project" value="TreeGrafter"/>
</dbReference>
<dbReference type="GO" id="GO:0005829">
    <property type="term" value="C:cytosol"/>
    <property type="evidence" value="ECO:0007669"/>
    <property type="project" value="TreeGrafter"/>
</dbReference>
<keyword evidence="1 6" id="KW-0597">Phosphoprotein</keyword>
<evidence type="ECO:0000256" key="6">
    <source>
        <dbReference type="PROSITE-ProRule" id="PRU00169"/>
    </source>
</evidence>
<organism evidence="10 11">
    <name type="scientific">Winmispira thermophila (strain ATCC 700085 / DSM 6578 / Z-1203)</name>
    <name type="common">Spirochaeta thermophila</name>
    <dbReference type="NCBI Taxonomy" id="869211"/>
    <lineage>
        <taxon>Bacteria</taxon>
        <taxon>Pseudomonadati</taxon>
        <taxon>Spirochaetota</taxon>
        <taxon>Spirochaetia</taxon>
        <taxon>Winmispirales</taxon>
        <taxon>Winmispiraceae</taxon>
        <taxon>Winmispira</taxon>
    </lineage>
</organism>
<sequence>MTILVVDDEPDIVELVRFHLEREGYEVVSTGEGRDALEKARNLLPDAIILDLMLPGMSGLEVCRLLRQQDRTSHIPILMLTAKSEETDVVVGLELGADDYITKPFSPRILLARLKAVLKRTHPPEGRSDEPIVVGELVIDPHRYSVRVRGREVILSATEFAILSFLARNPGWVFSRQQIIDAVKGEDYPVTERAVDVQILSIRKKLGDARDYIQTVRGVGYRLQPV</sequence>
<evidence type="ECO:0000256" key="1">
    <source>
        <dbReference type="ARBA" id="ARBA00022553"/>
    </source>
</evidence>
<dbReference type="InterPro" id="IPR036388">
    <property type="entry name" value="WH-like_DNA-bd_sf"/>
</dbReference>
<dbReference type="InterPro" id="IPR011006">
    <property type="entry name" value="CheY-like_superfamily"/>
</dbReference>
<evidence type="ECO:0000256" key="7">
    <source>
        <dbReference type="PROSITE-ProRule" id="PRU01091"/>
    </source>
</evidence>
<dbReference type="PANTHER" id="PTHR48111">
    <property type="entry name" value="REGULATOR OF RPOS"/>
    <property type="match status" value="1"/>
</dbReference>
<dbReference type="InterPro" id="IPR039420">
    <property type="entry name" value="WalR-like"/>
</dbReference>
<gene>
    <name evidence="10" type="ordered locus">Spith_0559</name>
</gene>
<keyword evidence="2" id="KW-0902">Two-component regulatory system</keyword>
<evidence type="ECO:0000256" key="2">
    <source>
        <dbReference type="ARBA" id="ARBA00023012"/>
    </source>
</evidence>
<evidence type="ECO:0000313" key="10">
    <source>
        <dbReference type="EMBL" id="AEJ60839.1"/>
    </source>
</evidence>
<dbReference type="InterPro" id="IPR001789">
    <property type="entry name" value="Sig_transdc_resp-reg_receiver"/>
</dbReference>
<dbReference type="GO" id="GO:0000976">
    <property type="term" value="F:transcription cis-regulatory region binding"/>
    <property type="evidence" value="ECO:0007669"/>
    <property type="project" value="TreeGrafter"/>
</dbReference>
<dbReference type="CDD" id="cd19937">
    <property type="entry name" value="REC_OmpR_BsPhoP-like"/>
    <property type="match status" value="1"/>
</dbReference>
<dbReference type="SMART" id="SM00862">
    <property type="entry name" value="Trans_reg_C"/>
    <property type="match status" value="1"/>
</dbReference>
<feature type="modified residue" description="4-aspartylphosphate" evidence="6">
    <location>
        <position position="51"/>
    </location>
</feature>
<proteinExistence type="predicted"/>
<dbReference type="Proteomes" id="UP000007254">
    <property type="component" value="Chromosome"/>
</dbReference>
<dbReference type="Pfam" id="PF00486">
    <property type="entry name" value="Trans_reg_C"/>
    <property type="match status" value="1"/>
</dbReference>